<comment type="similarity">
    <text evidence="2">Belongs to the 2H phosphoesterase superfamily. ThpR family.</text>
</comment>
<dbReference type="Gene3D" id="3.90.1140.10">
    <property type="entry name" value="Cyclic phosphodiesterase"/>
    <property type="match status" value="1"/>
</dbReference>
<dbReference type="GO" id="GO:0004113">
    <property type="term" value="F:2',3'-cyclic-nucleotide 3'-phosphodiesterase activity"/>
    <property type="evidence" value="ECO:0007669"/>
    <property type="project" value="InterPro"/>
</dbReference>
<dbReference type="EMBL" id="QMWP01000013">
    <property type="protein sequence ID" value="RLG71051.1"/>
    <property type="molecule type" value="Genomic_DNA"/>
</dbReference>
<dbReference type="Pfam" id="PF02834">
    <property type="entry name" value="LigT_PEase"/>
    <property type="match status" value="2"/>
</dbReference>
<feature type="active site" description="Proton acceptor" evidence="2">
    <location>
        <position position="117"/>
    </location>
</feature>
<feature type="domain" description="Phosphoesterase HXTX" evidence="3">
    <location>
        <begin position="111"/>
        <end position="162"/>
    </location>
</feature>
<comment type="caution">
    <text evidence="4">The sequence shown here is derived from an EMBL/GenBank/DDBJ whole genome shotgun (WGS) entry which is preliminary data.</text>
</comment>
<gene>
    <name evidence="4" type="primary">thpR</name>
    <name evidence="4" type="ORF">DRO04_00670</name>
</gene>
<dbReference type="InterPro" id="IPR014051">
    <property type="entry name" value="Phosphoesterase_HXTX"/>
</dbReference>
<dbReference type="HAMAP" id="MF_01940">
    <property type="entry name" value="RNA_CPDase"/>
    <property type="match status" value="1"/>
</dbReference>
<evidence type="ECO:0000256" key="1">
    <source>
        <dbReference type="ARBA" id="ARBA00022801"/>
    </source>
</evidence>
<dbReference type="NCBIfam" id="TIGR02258">
    <property type="entry name" value="2_5_ligase"/>
    <property type="match status" value="1"/>
</dbReference>
<sequence>MARLFLAINLPQDVRAKIFETFSKKLKRYEGLKVVPKDNLHITLLFLGEVPDEKVEEIKNKISKIKFPKFNIKIGKIGHFGNRVVWIYADSEDNLLRKLSVKLQEALQIHDERFHPHITLCRARKPGKKIKYIVESLSKINFKEEITVEKFSLMRSFLKSPAPEYKEIFSVNLT</sequence>
<dbReference type="PANTHER" id="PTHR35561">
    <property type="entry name" value="RNA 2',3'-CYCLIC PHOSPHODIESTERASE"/>
    <property type="match status" value="1"/>
</dbReference>
<feature type="active site" description="Proton donor" evidence="2">
    <location>
        <position position="41"/>
    </location>
</feature>
<dbReference type="PANTHER" id="PTHR35561:SF1">
    <property type="entry name" value="RNA 2',3'-CYCLIC PHOSPHODIESTERASE"/>
    <property type="match status" value="1"/>
</dbReference>
<dbReference type="Proteomes" id="UP000278031">
    <property type="component" value="Unassembled WGS sequence"/>
</dbReference>
<feature type="short sequence motif" description="HXTX 1" evidence="2">
    <location>
        <begin position="41"/>
        <end position="44"/>
    </location>
</feature>
<feature type="short sequence motif" description="HXTX 2" evidence="2">
    <location>
        <begin position="117"/>
        <end position="120"/>
    </location>
</feature>
<proteinExistence type="inferred from homology"/>
<keyword evidence="1 2" id="KW-0378">Hydrolase</keyword>
<dbReference type="SUPFAM" id="SSF55144">
    <property type="entry name" value="LigT-like"/>
    <property type="match status" value="1"/>
</dbReference>
<evidence type="ECO:0000313" key="4">
    <source>
        <dbReference type="EMBL" id="RLG71051.1"/>
    </source>
</evidence>
<dbReference type="InterPro" id="IPR009097">
    <property type="entry name" value="Cyclic_Pdiesterase"/>
</dbReference>
<feature type="domain" description="Phosphoesterase HXTX" evidence="3">
    <location>
        <begin position="16"/>
        <end position="86"/>
    </location>
</feature>
<dbReference type="EC" id="3.1.4.58" evidence="2"/>
<name>A0A497JHX3_9ARCH</name>
<evidence type="ECO:0000259" key="3">
    <source>
        <dbReference type="Pfam" id="PF02834"/>
    </source>
</evidence>
<evidence type="ECO:0000256" key="2">
    <source>
        <dbReference type="HAMAP-Rule" id="MF_01940"/>
    </source>
</evidence>
<comment type="function">
    <text evidence="2">Hydrolyzes RNA 2',3'-cyclic phosphodiester to an RNA 2'-phosphomonoester.</text>
</comment>
<organism evidence="4 5">
    <name type="scientific">Candidatus Iainarchaeum sp</name>
    <dbReference type="NCBI Taxonomy" id="3101447"/>
    <lineage>
        <taxon>Archaea</taxon>
        <taxon>Candidatus Iainarchaeota</taxon>
        <taxon>Candidatus Iainarchaeia</taxon>
        <taxon>Candidatus Iainarchaeales</taxon>
        <taxon>Candidatus Iainarchaeaceae</taxon>
        <taxon>Candidatus Iainarchaeum</taxon>
    </lineage>
</organism>
<accession>A0A497JHX3</accession>
<reference evidence="4 5" key="1">
    <citation type="submission" date="2018-06" db="EMBL/GenBank/DDBJ databases">
        <title>Extensive metabolic versatility and redundancy in microbially diverse, dynamic hydrothermal sediments.</title>
        <authorList>
            <person name="Dombrowski N."/>
            <person name="Teske A."/>
            <person name="Baker B.J."/>
        </authorList>
    </citation>
    <scope>NUCLEOTIDE SEQUENCE [LARGE SCALE GENOMIC DNA]</scope>
    <source>
        <strain evidence="4">B51_G17</strain>
    </source>
</reference>
<comment type="catalytic activity">
    <reaction evidence="2">
        <text>a 3'-end 2',3'-cyclophospho-ribonucleotide-RNA + H2O = a 3'-end 2'-phospho-ribonucleotide-RNA + H(+)</text>
        <dbReference type="Rhea" id="RHEA:11828"/>
        <dbReference type="Rhea" id="RHEA-COMP:10464"/>
        <dbReference type="Rhea" id="RHEA-COMP:17353"/>
        <dbReference type="ChEBI" id="CHEBI:15377"/>
        <dbReference type="ChEBI" id="CHEBI:15378"/>
        <dbReference type="ChEBI" id="CHEBI:83064"/>
        <dbReference type="ChEBI" id="CHEBI:173113"/>
        <dbReference type="EC" id="3.1.4.58"/>
    </reaction>
</comment>
<evidence type="ECO:0000313" key="5">
    <source>
        <dbReference type="Proteomes" id="UP000278031"/>
    </source>
</evidence>
<dbReference type="GO" id="GO:0008664">
    <property type="term" value="F:RNA 2',3'-cyclic 3'-phosphodiesterase activity"/>
    <property type="evidence" value="ECO:0007669"/>
    <property type="project" value="UniProtKB-EC"/>
</dbReference>
<dbReference type="InterPro" id="IPR004175">
    <property type="entry name" value="RNA_CPDase"/>
</dbReference>
<dbReference type="AlphaFoldDB" id="A0A497JHX3"/>
<protein>
    <recommendedName>
        <fullName evidence="2">RNA 2',3'-cyclic phosphodiesterase</fullName>
        <shortName evidence="2">RNA 2',3'-CPDase</shortName>
        <ecNumber evidence="2">3.1.4.58</ecNumber>
    </recommendedName>
</protein>